<dbReference type="Gene3D" id="3.10.490.10">
    <property type="entry name" value="Gamma-glutamyl cyclotransferase-like"/>
    <property type="match status" value="1"/>
</dbReference>
<dbReference type="InterPro" id="IPR045038">
    <property type="entry name" value="AIG2-like"/>
</dbReference>
<dbReference type="Pfam" id="PF06094">
    <property type="entry name" value="GGACT"/>
    <property type="match status" value="1"/>
</dbReference>
<dbReference type="AlphaFoldDB" id="G3JRX6"/>
<dbReference type="PANTHER" id="PTHR31544:SF4">
    <property type="entry name" value="GAMMA-GLUTAMYLCYCLOTRANSFERASE-RELATED"/>
    <property type="match status" value="1"/>
</dbReference>
<evidence type="ECO:0000256" key="3">
    <source>
        <dbReference type="ARBA" id="ARBA00030602"/>
    </source>
</evidence>
<evidence type="ECO:0000259" key="4">
    <source>
        <dbReference type="Pfam" id="PF06094"/>
    </source>
</evidence>
<name>G3JRX6_CORMM</name>
<dbReference type="OrthoDB" id="3262926at2759"/>
<evidence type="ECO:0000313" key="6">
    <source>
        <dbReference type="Proteomes" id="UP000001610"/>
    </source>
</evidence>
<dbReference type="SUPFAM" id="SSF110857">
    <property type="entry name" value="Gamma-glutamyl cyclotransferase-like"/>
    <property type="match status" value="1"/>
</dbReference>
<dbReference type="Proteomes" id="UP000001610">
    <property type="component" value="Unassembled WGS sequence"/>
</dbReference>
<dbReference type="InParanoid" id="G3JRX6"/>
<dbReference type="GeneID" id="18170673"/>
<evidence type="ECO:0000256" key="1">
    <source>
        <dbReference type="ARBA" id="ARBA00008861"/>
    </source>
</evidence>
<dbReference type="GO" id="GO:0016740">
    <property type="term" value="F:transferase activity"/>
    <property type="evidence" value="ECO:0007669"/>
    <property type="project" value="UniProtKB-KW"/>
</dbReference>
<proteinExistence type="inferred from homology"/>
<organism evidence="5 6">
    <name type="scientific">Cordyceps militaris (strain CM01)</name>
    <name type="common">Caterpillar fungus</name>
    <dbReference type="NCBI Taxonomy" id="983644"/>
    <lineage>
        <taxon>Eukaryota</taxon>
        <taxon>Fungi</taxon>
        <taxon>Dikarya</taxon>
        <taxon>Ascomycota</taxon>
        <taxon>Pezizomycotina</taxon>
        <taxon>Sordariomycetes</taxon>
        <taxon>Hypocreomycetidae</taxon>
        <taxon>Hypocreales</taxon>
        <taxon>Cordycipitaceae</taxon>
        <taxon>Cordyceps</taxon>
    </lineage>
</organism>
<protein>
    <recommendedName>
        <fullName evidence="3">Putative gamma-glutamylcyclotransferase</fullName>
    </recommendedName>
</protein>
<gene>
    <name evidence="5" type="ORF">CCM_08667</name>
</gene>
<reference evidence="5 6" key="1">
    <citation type="journal article" date="2011" name="Genome Biol.">
        <title>Genome sequence of the insect pathogenic fungus Cordyceps militaris, a valued traditional Chinese medicine.</title>
        <authorList>
            <person name="Zheng P."/>
            <person name="Xia Y."/>
            <person name="Xiao G."/>
            <person name="Xiong C."/>
            <person name="Hu X."/>
            <person name="Zhang S."/>
            <person name="Zheng H."/>
            <person name="Huang Y."/>
            <person name="Zhou Y."/>
            <person name="Wang S."/>
            <person name="Zhao G.P."/>
            <person name="Liu X."/>
            <person name="St Leger R.J."/>
            <person name="Wang C."/>
        </authorList>
    </citation>
    <scope>NUCLEOTIDE SEQUENCE [LARGE SCALE GENOMIC DNA]</scope>
    <source>
        <strain evidence="5 6">CM01</strain>
    </source>
</reference>
<sequence length="371" mass="42129">MLSHVSLYCWHEKPNMLQSLFKRYDAIKLAVIYKQVSTILHSLLDMDLLSACESLASNVLEYNAIDTSDLQISDSDVEHWRVLFQLTRAEAIEEITNWRLDLGRESLSQSAWETIKESKAASGFNKESYAYSLARGWRLKPQNITSTAADKSMYLLRIQETLPSIRTVQDLLNTDKLNIVSGLDDDGKSVQFCYMTAQMKSLLLCNLALSNSIQFRPTFIQVSIATKNLSDNSRYPTLGIDSTLPQHRPQSSTECFQPAQNEYPVPYFFYGTLADRTVLARVLGLSDENSITYKPAEVSGATMTMWANKYRGLVDSDQDDTVEGVVYLVRSHEEEEALRIYETAKYEVVRCLIRLSSEPKSRMAGLTFRLT</sequence>
<dbReference type="CDD" id="cd06661">
    <property type="entry name" value="GGCT_like"/>
    <property type="match status" value="1"/>
</dbReference>
<dbReference type="PANTHER" id="PTHR31544">
    <property type="entry name" value="AIG2-LIKE PROTEIN D"/>
    <property type="match status" value="1"/>
</dbReference>
<dbReference type="OMA" id="ESYEYSI"/>
<dbReference type="RefSeq" id="XP_006673867.1">
    <property type="nucleotide sequence ID" value="XM_006673804.1"/>
</dbReference>
<evidence type="ECO:0000313" key="5">
    <source>
        <dbReference type="EMBL" id="EGX88622.1"/>
    </source>
</evidence>
<evidence type="ECO:0000256" key="2">
    <source>
        <dbReference type="ARBA" id="ARBA00022679"/>
    </source>
</evidence>
<dbReference type="InterPro" id="IPR009288">
    <property type="entry name" value="AIG2-like_dom"/>
</dbReference>
<accession>G3JRX6</accession>
<dbReference type="eggNOG" id="ENOG502SP8N">
    <property type="taxonomic scope" value="Eukaryota"/>
</dbReference>
<dbReference type="EMBL" id="JH126405">
    <property type="protein sequence ID" value="EGX88622.1"/>
    <property type="molecule type" value="Genomic_DNA"/>
</dbReference>
<dbReference type="VEuPathDB" id="FungiDB:CCM_08667"/>
<keyword evidence="6" id="KW-1185">Reference proteome</keyword>
<dbReference type="KEGG" id="cmt:CCM_08667"/>
<dbReference type="HOGENOM" id="CLU_075111_1_0_1"/>
<keyword evidence="2" id="KW-0808">Transferase</keyword>
<feature type="domain" description="Gamma-glutamylcyclotransferase AIG2-like" evidence="4">
    <location>
        <begin position="267"/>
        <end position="357"/>
    </location>
</feature>
<dbReference type="InterPro" id="IPR036568">
    <property type="entry name" value="GGCT-like_sf"/>
</dbReference>
<dbReference type="InterPro" id="IPR013024">
    <property type="entry name" value="GGCT-like"/>
</dbReference>
<comment type="similarity">
    <text evidence="1">Belongs to the gamma-glutamylcyclotransferase family.</text>
</comment>